<gene>
    <name evidence="2" type="ORF">AGERDE_LOCUS7582</name>
</gene>
<name>A0A9N9BJ58_9GLOM</name>
<dbReference type="Proteomes" id="UP000789831">
    <property type="component" value="Unassembled WGS sequence"/>
</dbReference>
<evidence type="ECO:0000313" key="3">
    <source>
        <dbReference type="Proteomes" id="UP000789831"/>
    </source>
</evidence>
<evidence type="ECO:0000313" key="2">
    <source>
        <dbReference type="EMBL" id="CAG8569827.1"/>
    </source>
</evidence>
<sequence length="318" mass="36351">MTNSRENENPINGKIDSLLKKINELNLETATNERINFHYRYINSQQKESKENDSKKTTSSDEDSQRYLPLPIPSNRIDRSSSLSAEKKVFTLMKLSHNNNDNDKNSLVNANTSSVQDFKKDHDTSLLYRYMISSPLIESEWEFTQNMKSIIKKILATDKYKKIYGNWACSSCGMECQKEYHATELVEILKKTSRDIFAKRCKNCFLTKIISSFRLYILPPGTQDVQNYGIIFTESSATGDVHTVKEATGVDLETNEDYYMQKCNSCKGIKDNIRSYIVHYEPLVLSSGGSEHKRVLCAKCQSGSRCGRTGTYFGYNSN</sequence>
<keyword evidence="3" id="KW-1185">Reference proteome</keyword>
<reference evidence="2" key="1">
    <citation type="submission" date="2021-06" db="EMBL/GenBank/DDBJ databases">
        <authorList>
            <person name="Kallberg Y."/>
            <person name="Tangrot J."/>
            <person name="Rosling A."/>
        </authorList>
    </citation>
    <scope>NUCLEOTIDE SEQUENCE</scope>
    <source>
        <strain evidence="2">MT106</strain>
    </source>
</reference>
<protein>
    <submittedName>
        <fullName evidence="2">3055_t:CDS:1</fullName>
    </submittedName>
</protein>
<proteinExistence type="predicted"/>
<organism evidence="2 3">
    <name type="scientific">Ambispora gerdemannii</name>
    <dbReference type="NCBI Taxonomy" id="144530"/>
    <lineage>
        <taxon>Eukaryota</taxon>
        <taxon>Fungi</taxon>
        <taxon>Fungi incertae sedis</taxon>
        <taxon>Mucoromycota</taxon>
        <taxon>Glomeromycotina</taxon>
        <taxon>Glomeromycetes</taxon>
        <taxon>Archaeosporales</taxon>
        <taxon>Ambisporaceae</taxon>
        <taxon>Ambispora</taxon>
    </lineage>
</organism>
<evidence type="ECO:0000256" key="1">
    <source>
        <dbReference type="SAM" id="MobiDB-lite"/>
    </source>
</evidence>
<comment type="caution">
    <text evidence="2">The sequence shown here is derived from an EMBL/GenBank/DDBJ whole genome shotgun (WGS) entry which is preliminary data.</text>
</comment>
<feature type="region of interest" description="Disordered" evidence="1">
    <location>
        <begin position="42"/>
        <end position="81"/>
    </location>
</feature>
<accession>A0A9N9BJ58</accession>
<feature type="compositionally biased region" description="Basic and acidic residues" evidence="1">
    <location>
        <begin position="47"/>
        <end position="65"/>
    </location>
</feature>
<dbReference type="EMBL" id="CAJVPL010001410">
    <property type="protein sequence ID" value="CAG8569827.1"/>
    <property type="molecule type" value="Genomic_DNA"/>
</dbReference>
<dbReference type="AlphaFoldDB" id="A0A9N9BJ58"/>